<comment type="caution">
    <text evidence="18">The sequence shown here is derived from an EMBL/GenBank/DDBJ whole genome shotgun (WGS) entry which is preliminary data.</text>
</comment>
<evidence type="ECO:0000256" key="12">
    <source>
        <dbReference type="ARBA" id="ARBA00023008"/>
    </source>
</evidence>
<evidence type="ECO:0000256" key="5">
    <source>
        <dbReference type="ARBA" id="ARBA00022660"/>
    </source>
</evidence>
<evidence type="ECO:0000259" key="17">
    <source>
        <dbReference type="PROSITE" id="PS50855"/>
    </source>
</evidence>
<feature type="transmembrane region" description="Helical" evidence="16">
    <location>
        <begin position="433"/>
        <end position="455"/>
    </location>
</feature>
<keyword evidence="8" id="KW-1278">Translocase</keyword>
<comment type="function">
    <text evidence="16">Cytochrome c oxidase is the component of the respiratory chain that catalyzes the reduction of oxygen to water. Subunits 1-3 form the functional core of the enzyme complex. CO I is the catalytic subunit of the enzyme. Electrons originating in cytochrome c are transferred via the copper A center of subunit 2 and heme A of subunit 1 to the bimetallic center formed by heme A3 and copper B.</text>
</comment>
<evidence type="ECO:0000256" key="1">
    <source>
        <dbReference type="ARBA" id="ARBA00004141"/>
    </source>
</evidence>
<evidence type="ECO:0000256" key="10">
    <source>
        <dbReference type="ARBA" id="ARBA00022989"/>
    </source>
</evidence>
<dbReference type="STRING" id="1547922.ISF6_1997"/>
<evidence type="ECO:0000256" key="6">
    <source>
        <dbReference type="ARBA" id="ARBA00022692"/>
    </source>
</evidence>
<feature type="transmembrane region" description="Helical" evidence="16">
    <location>
        <begin position="87"/>
        <end position="112"/>
    </location>
</feature>
<keyword evidence="19" id="KW-1185">Reference proteome</keyword>
<dbReference type="GO" id="GO:0006119">
    <property type="term" value="P:oxidative phosphorylation"/>
    <property type="evidence" value="ECO:0007669"/>
    <property type="project" value="UniProtKB-UniPathway"/>
</dbReference>
<dbReference type="GO" id="GO:0004129">
    <property type="term" value="F:cytochrome-c oxidase activity"/>
    <property type="evidence" value="ECO:0007669"/>
    <property type="project" value="UniProtKB-EC"/>
</dbReference>
<dbReference type="PANTHER" id="PTHR10422">
    <property type="entry name" value="CYTOCHROME C OXIDASE SUBUNIT 1"/>
    <property type="match status" value="1"/>
</dbReference>
<feature type="transmembrane region" description="Helical" evidence="16">
    <location>
        <begin position="170"/>
        <end position="194"/>
    </location>
</feature>
<evidence type="ECO:0000313" key="18">
    <source>
        <dbReference type="EMBL" id="GAP36157.1"/>
    </source>
</evidence>
<comment type="pathway">
    <text evidence="2 16">Energy metabolism; oxidative phosphorylation.</text>
</comment>
<dbReference type="GO" id="GO:0046872">
    <property type="term" value="F:metal ion binding"/>
    <property type="evidence" value="ECO:0007669"/>
    <property type="project" value="UniProtKB-KW"/>
</dbReference>
<dbReference type="GO" id="GO:0015990">
    <property type="term" value="P:electron transport coupled proton transport"/>
    <property type="evidence" value="ECO:0007669"/>
    <property type="project" value="InterPro"/>
</dbReference>
<evidence type="ECO:0000256" key="4">
    <source>
        <dbReference type="ARBA" id="ARBA00022617"/>
    </source>
</evidence>
<gene>
    <name evidence="18" type="ORF">ISF6_1997</name>
</gene>
<comment type="subcellular location">
    <subcellularLocation>
        <location evidence="16">Cell membrane</location>
        <topology evidence="16">Multi-pass membrane protein</topology>
    </subcellularLocation>
    <subcellularLocation>
        <location evidence="1">Membrane</location>
        <topology evidence="1">Multi-pass membrane protein</topology>
    </subcellularLocation>
</comment>
<dbReference type="PROSITE" id="PS50855">
    <property type="entry name" value="COX1"/>
    <property type="match status" value="1"/>
</dbReference>
<dbReference type="OrthoDB" id="9803294at2"/>
<dbReference type="AlphaFoldDB" id="A0A0K8P0I9"/>
<keyword evidence="10 16" id="KW-1133">Transmembrane helix</keyword>
<dbReference type="Gene3D" id="1.20.210.10">
    <property type="entry name" value="Cytochrome c oxidase-like, subunit I domain"/>
    <property type="match status" value="1"/>
</dbReference>
<evidence type="ECO:0000256" key="16">
    <source>
        <dbReference type="RuleBase" id="RU363061"/>
    </source>
</evidence>
<feature type="domain" description="Cytochrome oxidase subunit I profile" evidence="17">
    <location>
        <begin position="32"/>
        <end position="539"/>
    </location>
</feature>
<feature type="transmembrane region" description="Helical" evidence="16">
    <location>
        <begin position="268"/>
        <end position="287"/>
    </location>
</feature>
<dbReference type="GO" id="GO:0022904">
    <property type="term" value="P:respiratory electron transport chain"/>
    <property type="evidence" value="ECO:0007669"/>
    <property type="project" value="TreeGrafter"/>
</dbReference>
<dbReference type="PROSITE" id="PS00077">
    <property type="entry name" value="COX1_CUB"/>
    <property type="match status" value="1"/>
</dbReference>
<keyword evidence="4 15" id="KW-0349">Heme</keyword>
<evidence type="ECO:0000313" key="19">
    <source>
        <dbReference type="Proteomes" id="UP000037660"/>
    </source>
</evidence>
<evidence type="ECO:0000256" key="13">
    <source>
        <dbReference type="ARBA" id="ARBA00023136"/>
    </source>
</evidence>
<evidence type="ECO:0000256" key="15">
    <source>
        <dbReference type="RuleBase" id="RU000370"/>
    </source>
</evidence>
<keyword evidence="13 16" id="KW-0472">Membrane</keyword>
<feature type="transmembrane region" description="Helical" evidence="16">
    <location>
        <begin position="206"/>
        <end position="228"/>
    </location>
</feature>
<feature type="transmembrane region" description="Helical" evidence="16">
    <location>
        <begin position="327"/>
        <end position="350"/>
    </location>
</feature>
<reference evidence="18 19" key="2">
    <citation type="journal article" date="2016" name="Science">
        <title>A bacterium that degrades and assimilates poly(ethylene terephthalate).</title>
        <authorList>
            <person name="Yoshida S."/>
            <person name="Hiraga K."/>
            <person name="Takehana T."/>
            <person name="Taniguchi I."/>
            <person name="Yamaji H."/>
            <person name="Maeda Y."/>
            <person name="Toyohara K."/>
            <person name="Miyamoto K."/>
            <person name="Kimura Y."/>
            <person name="Oda K."/>
        </authorList>
    </citation>
    <scope>NUCLEOTIDE SEQUENCE [LARGE SCALE GENOMIC DNA]</scope>
    <source>
        <strain evidence="19">NBRC 110686 / TISTR 2288 / 201-F6</strain>
    </source>
</reference>
<sequence>MSAPPAAAVELPEAERAALVRTWRSPGGFWGWFLPVNHAVVGKRFIVTAFVLFLVGGVQALVMRAQLAQPEAGLVDPAAYSMLFTMHGITMMFLFAVPLVEGFIVWLTPMMIGTRDMCFPRLNAFGYWVYLIGAVAIYGYYAVGLAPDAGWFNTVPLASERYSPGHRIDVYTTLITFVEVSALVAAVEIIVTVLRQRAPGMHLGRMPVFVWASLVTAFMILFAMPGVVAGSSMLALDRTVGTRFFDPSAGGDALLWQHLFWWFGHPEVYIIFVPGTAIVSTLIPVFCGRPLFGYTAIVVSLVATGILSFGLWVHHMYATGIPLLAESYFNVASTMIAVPTGVQFFCWIATMWLGRPQLKTPMLFVLGFIVIFLVGGLSGVMVASVPFDLQVHDSYFIVAHLHYVLIGGMVFPAFGAFYYWFPKFAGRLLDERLGRWNFGVMFVGFNLAFFPMHWLGMDGMPRRVYTYPPEMGWGGLNLLVSVGAVVFAVGVLLFVVNAWRSWRGPEDAPDNPWNADTLEWAVSREAAKSYKFAHVPVVDGRHALWSRAERDVQRVVTGLRSDRREVLITSVVDARPRAVVVLPGPTPWPLFTALASTVAFMGVIYTPWSFVAGFFLAFVAIVGWLYPRRPWRDD</sequence>
<dbReference type="SUPFAM" id="SSF81442">
    <property type="entry name" value="Cytochrome c oxidase subunit I-like"/>
    <property type="match status" value="1"/>
</dbReference>
<keyword evidence="6 15" id="KW-0812">Transmembrane</keyword>
<dbReference type="InterPro" id="IPR000883">
    <property type="entry name" value="Cyt_C_Oxase_1"/>
</dbReference>
<evidence type="ECO:0000256" key="7">
    <source>
        <dbReference type="ARBA" id="ARBA00022723"/>
    </source>
</evidence>
<keyword evidence="16" id="KW-1003">Cell membrane</keyword>
<reference evidence="19" key="1">
    <citation type="submission" date="2015-07" db="EMBL/GenBank/DDBJ databases">
        <title>Discovery of a poly(ethylene terephthalate assimilation.</title>
        <authorList>
            <person name="Yoshida S."/>
            <person name="Hiraga K."/>
            <person name="Takehana T."/>
            <person name="Taniguchi I."/>
            <person name="Yamaji H."/>
            <person name="Maeda Y."/>
            <person name="Toyohara K."/>
            <person name="Miyamoto K."/>
            <person name="Kimura Y."/>
            <person name="Oda K."/>
        </authorList>
    </citation>
    <scope>NUCLEOTIDE SEQUENCE [LARGE SCALE GENOMIC DNA]</scope>
    <source>
        <strain evidence="19">NBRC 110686 / TISTR 2288 / 201-F6</strain>
    </source>
</reference>
<evidence type="ECO:0000256" key="2">
    <source>
        <dbReference type="ARBA" id="ARBA00004673"/>
    </source>
</evidence>
<accession>A0A0K8P0I9</accession>
<feature type="transmembrane region" description="Helical" evidence="16">
    <location>
        <begin position="45"/>
        <end position="67"/>
    </location>
</feature>
<name>A0A0K8P0I9_PISS1</name>
<dbReference type="GO" id="GO:0005886">
    <property type="term" value="C:plasma membrane"/>
    <property type="evidence" value="ECO:0007669"/>
    <property type="project" value="UniProtKB-SubCell"/>
</dbReference>
<keyword evidence="18" id="KW-0560">Oxidoreductase</keyword>
<feature type="transmembrane region" description="Helical" evidence="16">
    <location>
        <begin position="362"/>
        <end position="383"/>
    </location>
</feature>
<keyword evidence="9 15" id="KW-0249">Electron transport</keyword>
<proteinExistence type="inferred from homology"/>
<keyword evidence="5 15" id="KW-0679">Respiratory chain</keyword>
<keyword evidence="7 16" id="KW-0479">Metal-binding</keyword>
<dbReference type="InterPro" id="IPR036927">
    <property type="entry name" value="Cyt_c_oxase-like_su1_sf"/>
</dbReference>
<dbReference type="EMBL" id="BBYR01000032">
    <property type="protein sequence ID" value="GAP36157.1"/>
    <property type="molecule type" value="Genomic_DNA"/>
</dbReference>
<keyword evidence="12 16" id="KW-0186">Copper</keyword>
<dbReference type="PANTHER" id="PTHR10422:SF18">
    <property type="entry name" value="CYTOCHROME C OXIDASE SUBUNIT 1"/>
    <property type="match status" value="1"/>
</dbReference>
<evidence type="ECO:0000256" key="11">
    <source>
        <dbReference type="ARBA" id="ARBA00023004"/>
    </source>
</evidence>
<dbReference type="UniPathway" id="UPA00705"/>
<feature type="transmembrane region" description="Helical" evidence="16">
    <location>
        <begin position="587"/>
        <end position="604"/>
    </location>
</feature>
<protein>
    <recommendedName>
        <fullName evidence="16">Cytochrome c oxidase subunit 1</fullName>
        <ecNumber evidence="16">7.1.1.9</ecNumber>
    </recommendedName>
</protein>
<organism evidence="18 19">
    <name type="scientific">Piscinibacter sakaiensis</name>
    <name type="common">Ideonella sakaiensis</name>
    <dbReference type="NCBI Taxonomy" id="1547922"/>
    <lineage>
        <taxon>Bacteria</taxon>
        <taxon>Pseudomonadati</taxon>
        <taxon>Pseudomonadota</taxon>
        <taxon>Betaproteobacteria</taxon>
        <taxon>Burkholderiales</taxon>
        <taxon>Sphaerotilaceae</taxon>
        <taxon>Piscinibacter</taxon>
    </lineage>
</organism>
<evidence type="ECO:0000256" key="9">
    <source>
        <dbReference type="ARBA" id="ARBA00022982"/>
    </source>
</evidence>
<dbReference type="EC" id="7.1.1.9" evidence="16"/>
<comment type="catalytic activity">
    <reaction evidence="14 16">
        <text>4 Fe(II)-[cytochrome c] + O2 + 8 H(+)(in) = 4 Fe(III)-[cytochrome c] + 2 H2O + 4 H(+)(out)</text>
        <dbReference type="Rhea" id="RHEA:11436"/>
        <dbReference type="Rhea" id="RHEA-COMP:10350"/>
        <dbReference type="Rhea" id="RHEA-COMP:14399"/>
        <dbReference type="ChEBI" id="CHEBI:15377"/>
        <dbReference type="ChEBI" id="CHEBI:15378"/>
        <dbReference type="ChEBI" id="CHEBI:15379"/>
        <dbReference type="ChEBI" id="CHEBI:29033"/>
        <dbReference type="ChEBI" id="CHEBI:29034"/>
        <dbReference type="EC" id="7.1.1.9"/>
    </reaction>
</comment>
<dbReference type="InterPro" id="IPR023615">
    <property type="entry name" value="Cyt_c_Oxase_su1_BS"/>
</dbReference>
<feature type="transmembrane region" description="Helical" evidence="16">
    <location>
        <begin position="475"/>
        <end position="496"/>
    </location>
</feature>
<dbReference type="NCBIfam" id="TIGR02891">
    <property type="entry name" value="CtaD_CoxA"/>
    <property type="match status" value="1"/>
</dbReference>
<dbReference type="PRINTS" id="PR01165">
    <property type="entry name" value="CYCOXIDASEI"/>
</dbReference>
<dbReference type="Gene3D" id="1.10.287.70">
    <property type="match status" value="1"/>
</dbReference>
<keyword evidence="3 15" id="KW-0813">Transport</keyword>
<dbReference type="InterPro" id="IPR014241">
    <property type="entry name" value="Cyt_c_oxidase_su1_bac"/>
</dbReference>
<evidence type="ECO:0000256" key="3">
    <source>
        <dbReference type="ARBA" id="ARBA00022448"/>
    </source>
</evidence>
<feature type="transmembrane region" description="Helical" evidence="16">
    <location>
        <begin position="124"/>
        <end position="143"/>
    </location>
</feature>
<dbReference type="InterPro" id="IPR023616">
    <property type="entry name" value="Cyt_c_oxase-like_su1_dom"/>
</dbReference>
<dbReference type="GO" id="GO:0016491">
    <property type="term" value="F:oxidoreductase activity"/>
    <property type="evidence" value="ECO:0007669"/>
    <property type="project" value="UniProtKB-KW"/>
</dbReference>
<feature type="transmembrane region" description="Helical" evidence="16">
    <location>
        <begin position="610"/>
        <end position="627"/>
    </location>
</feature>
<dbReference type="Proteomes" id="UP000037660">
    <property type="component" value="Unassembled WGS sequence"/>
</dbReference>
<evidence type="ECO:0000256" key="14">
    <source>
        <dbReference type="ARBA" id="ARBA00047816"/>
    </source>
</evidence>
<dbReference type="Pfam" id="PF00115">
    <property type="entry name" value="COX1"/>
    <property type="match status" value="1"/>
</dbReference>
<keyword evidence="11 16" id="KW-0408">Iron</keyword>
<dbReference type="RefSeq" id="WP_054020164.1">
    <property type="nucleotide sequence ID" value="NZ_BBYR01000032.1"/>
</dbReference>
<feature type="transmembrane region" description="Helical" evidence="16">
    <location>
        <begin position="294"/>
        <end position="315"/>
    </location>
</feature>
<feature type="transmembrane region" description="Helical" evidence="16">
    <location>
        <begin position="395"/>
        <end position="421"/>
    </location>
</feature>
<dbReference type="GO" id="GO:0020037">
    <property type="term" value="F:heme binding"/>
    <property type="evidence" value="ECO:0007669"/>
    <property type="project" value="InterPro"/>
</dbReference>
<evidence type="ECO:0000256" key="8">
    <source>
        <dbReference type="ARBA" id="ARBA00022967"/>
    </source>
</evidence>
<comment type="similarity">
    <text evidence="15">Belongs to the heme-copper respiratory oxidase family.</text>
</comment>